<name>A0A7W0CTQ7_9ACTN</name>
<evidence type="ECO:0000259" key="1">
    <source>
        <dbReference type="Pfam" id="PF02470"/>
    </source>
</evidence>
<dbReference type="NCBIfam" id="TIGR00996">
    <property type="entry name" value="Mtu_fam_mce"/>
    <property type="match status" value="1"/>
</dbReference>
<reference evidence="2 3" key="1">
    <citation type="submission" date="2020-07" db="EMBL/GenBank/DDBJ databases">
        <title>Genomic Encyclopedia of Type Strains, Phase IV (KMG-IV): sequencing the most valuable type-strain genomes for metagenomic binning, comparative biology and taxonomic classification.</title>
        <authorList>
            <person name="Goeker M."/>
        </authorList>
    </citation>
    <scope>NUCLEOTIDE SEQUENCE [LARGE SCALE GENOMIC DNA]</scope>
    <source>
        <strain evidence="2 3">DSM 45533</strain>
    </source>
</reference>
<dbReference type="GO" id="GO:0005576">
    <property type="term" value="C:extracellular region"/>
    <property type="evidence" value="ECO:0007669"/>
    <property type="project" value="TreeGrafter"/>
</dbReference>
<dbReference type="InterPro" id="IPR003399">
    <property type="entry name" value="Mce/MlaD"/>
</dbReference>
<feature type="domain" description="Mce/MlaD" evidence="1">
    <location>
        <begin position="31"/>
        <end position="105"/>
    </location>
</feature>
<organism evidence="2 3">
    <name type="scientific">Nonomuraea soli</name>
    <dbReference type="NCBI Taxonomy" id="1032476"/>
    <lineage>
        <taxon>Bacteria</taxon>
        <taxon>Bacillati</taxon>
        <taxon>Actinomycetota</taxon>
        <taxon>Actinomycetes</taxon>
        <taxon>Streptosporangiales</taxon>
        <taxon>Streptosporangiaceae</taxon>
        <taxon>Nonomuraea</taxon>
    </lineage>
</organism>
<evidence type="ECO:0000313" key="3">
    <source>
        <dbReference type="Proteomes" id="UP000530928"/>
    </source>
</evidence>
<evidence type="ECO:0000313" key="2">
    <source>
        <dbReference type="EMBL" id="MBA2897141.1"/>
    </source>
</evidence>
<dbReference type="AlphaFoldDB" id="A0A7W0CTQ7"/>
<dbReference type="InterPro" id="IPR052336">
    <property type="entry name" value="MlaD_Phospholipid_Transporter"/>
</dbReference>
<accession>A0A7W0CTQ7</accession>
<keyword evidence="3" id="KW-1185">Reference proteome</keyword>
<dbReference type="PANTHER" id="PTHR33371:SF15">
    <property type="entry name" value="LIPOPROTEIN LPRN"/>
    <property type="match status" value="1"/>
</dbReference>
<comment type="caution">
    <text evidence="2">The sequence shown here is derived from an EMBL/GenBank/DDBJ whole genome shotgun (WGS) entry which is preliminary data.</text>
</comment>
<dbReference type="EMBL" id="JACDUR010000010">
    <property type="protein sequence ID" value="MBA2897141.1"/>
    <property type="molecule type" value="Genomic_DNA"/>
</dbReference>
<dbReference type="RefSeq" id="WP_181615852.1">
    <property type="nucleotide sequence ID" value="NZ_BAABAM010000010.1"/>
</dbReference>
<dbReference type="PANTHER" id="PTHR33371">
    <property type="entry name" value="INTERMEMBRANE PHOSPHOLIPID TRANSPORT SYSTEM BINDING PROTEIN MLAD-RELATED"/>
    <property type="match status" value="1"/>
</dbReference>
<dbReference type="InterPro" id="IPR005693">
    <property type="entry name" value="Mce"/>
</dbReference>
<proteinExistence type="predicted"/>
<dbReference type="Pfam" id="PF02470">
    <property type="entry name" value="MlaD"/>
    <property type="match status" value="1"/>
</dbReference>
<dbReference type="Proteomes" id="UP000530928">
    <property type="component" value="Unassembled WGS sequence"/>
</dbReference>
<gene>
    <name evidence="2" type="ORF">HNR30_008537</name>
</gene>
<sequence>MRALLVVLLAAAGCAVQDVPLPGGADLGERPREVTIEFADALDLVPQSVCKVDDVTVGKVTSIELVSWRAEVVCTVRGDVELPPATGATIAQTSLLGEKYVRLEPAGRGPAAERIPLARTGQGAEVEQVLAAASLVVNGGGLEQLGTITRELDQVLGGRTGRLRSLLHRLETFAAGLDRSKDDIVRLIGDLDRLAGTLAARTGTIEAVATRIGPAVRQLRRQREDLTGLVRGLGELGRTAERVVRRSHDDTLANLRHLRTLLAQLDRAKRDIARGLGTAITFPFPTDGMVKGDYGNVDVTLDLTPSTTLENLLGCGSNC</sequence>
<protein>
    <submittedName>
        <fullName evidence="2">Phospholipid/cholesterol/gamma-HCH transport system substrate-binding protein</fullName>
    </submittedName>
</protein>